<dbReference type="CDD" id="cd12458">
    <property type="entry name" value="RRM_AtC3H46_like"/>
    <property type="match status" value="1"/>
</dbReference>
<dbReference type="SUPFAM" id="SSF54928">
    <property type="entry name" value="RNA-binding domain, RBD"/>
    <property type="match status" value="1"/>
</dbReference>
<dbReference type="InterPro" id="IPR034365">
    <property type="entry name" value="AtC3H46-like_RRM"/>
</dbReference>
<feature type="domain" description="C3H1-type" evidence="10">
    <location>
        <begin position="226"/>
        <end position="248"/>
    </location>
</feature>
<feature type="domain" description="RRM" evidence="9">
    <location>
        <begin position="337"/>
        <end position="413"/>
    </location>
</feature>
<feature type="region of interest" description="Disordered" evidence="8">
    <location>
        <begin position="501"/>
        <end position="520"/>
    </location>
</feature>
<evidence type="ECO:0000259" key="9">
    <source>
        <dbReference type="PROSITE" id="PS50102"/>
    </source>
</evidence>
<evidence type="ECO:0000256" key="5">
    <source>
        <dbReference type="ARBA" id="ARBA00023125"/>
    </source>
</evidence>
<keyword evidence="12" id="KW-1185">Reference proteome</keyword>
<evidence type="ECO:0000313" key="11">
    <source>
        <dbReference type="EMBL" id="KAD5508485.1"/>
    </source>
</evidence>
<evidence type="ECO:0000256" key="8">
    <source>
        <dbReference type="SAM" id="MobiDB-lite"/>
    </source>
</evidence>
<evidence type="ECO:0000313" key="12">
    <source>
        <dbReference type="Proteomes" id="UP000326396"/>
    </source>
</evidence>
<dbReference type="SMART" id="SM00360">
    <property type="entry name" value="RRM"/>
    <property type="match status" value="1"/>
</dbReference>
<organism evidence="11 12">
    <name type="scientific">Mikania micrantha</name>
    <name type="common">bitter vine</name>
    <dbReference type="NCBI Taxonomy" id="192012"/>
    <lineage>
        <taxon>Eukaryota</taxon>
        <taxon>Viridiplantae</taxon>
        <taxon>Streptophyta</taxon>
        <taxon>Embryophyta</taxon>
        <taxon>Tracheophyta</taxon>
        <taxon>Spermatophyta</taxon>
        <taxon>Magnoliopsida</taxon>
        <taxon>eudicotyledons</taxon>
        <taxon>Gunneridae</taxon>
        <taxon>Pentapetalae</taxon>
        <taxon>asterids</taxon>
        <taxon>campanulids</taxon>
        <taxon>Asterales</taxon>
        <taxon>Asteraceae</taxon>
        <taxon>Asteroideae</taxon>
        <taxon>Heliantheae alliance</taxon>
        <taxon>Eupatorieae</taxon>
        <taxon>Mikania</taxon>
    </lineage>
</organism>
<dbReference type="GO" id="GO:0003723">
    <property type="term" value="F:RNA binding"/>
    <property type="evidence" value="ECO:0007669"/>
    <property type="project" value="UniProtKB-UniRule"/>
</dbReference>
<evidence type="ECO:0008006" key="13">
    <source>
        <dbReference type="Google" id="ProtNLM"/>
    </source>
</evidence>
<evidence type="ECO:0000259" key="10">
    <source>
        <dbReference type="PROSITE" id="PS50103"/>
    </source>
</evidence>
<evidence type="ECO:0000256" key="1">
    <source>
        <dbReference type="ARBA" id="ARBA00022723"/>
    </source>
</evidence>
<dbReference type="InterPro" id="IPR000571">
    <property type="entry name" value="Znf_CCCH"/>
</dbReference>
<dbReference type="InterPro" id="IPR000504">
    <property type="entry name" value="RRM_dom"/>
</dbReference>
<evidence type="ECO:0000256" key="7">
    <source>
        <dbReference type="PROSITE-ProRule" id="PRU00723"/>
    </source>
</evidence>
<dbReference type="AlphaFoldDB" id="A0A5N6NZ09"/>
<dbReference type="InterPro" id="IPR036855">
    <property type="entry name" value="Znf_CCCH_sf"/>
</dbReference>
<dbReference type="Pfam" id="PF00642">
    <property type="entry name" value="zf-CCCH"/>
    <property type="match status" value="1"/>
</dbReference>
<dbReference type="PANTHER" id="PTHR24009">
    <property type="entry name" value="RNA-BINDING (RRM/RBD/RNP MOTIFS)"/>
    <property type="match status" value="1"/>
</dbReference>
<dbReference type="Gene3D" id="3.30.70.330">
    <property type="match status" value="1"/>
</dbReference>
<dbReference type="Pfam" id="PF00076">
    <property type="entry name" value="RRM_1"/>
    <property type="match status" value="1"/>
</dbReference>
<evidence type="ECO:0000256" key="6">
    <source>
        <dbReference type="PROSITE-ProRule" id="PRU00176"/>
    </source>
</evidence>
<feature type="region of interest" description="Disordered" evidence="8">
    <location>
        <begin position="57"/>
        <end position="109"/>
    </location>
</feature>
<dbReference type="InterPro" id="IPR056276">
    <property type="entry name" value="AtC3H46-like_PABC-like"/>
</dbReference>
<feature type="zinc finger region" description="C3H1-type" evidence="7">
    <location>
        <begin position="226"/>
        <end position="248"/>
    </location>
</feature>
<dbReference type="SMART" id="SM00356">
    <property type="entry name" value="ZnF_C3H1"/>
    <property type="match status" value="1"/>
</dbReference>
<keyword evidence="5" id="KW-0238">DNA-binding</keyword>
<dbReference type="GO" id="GO:0008270">
    <property type="term" value="F:zinc ion binding"/>
    <property type="evidence" value="ECO:0007669"/>
    <property type="project" value="UniProtKB-KW"/>
</dbReference>
<dbReference type="Pfam" id="PF23182">
    <property type="entry name" value="PABC_AtC3H46"/>
    <property type="match status" value="1"/>
</dbReference>
<proteinExistence type="predicted"/>
<dbReference type="PANTHER" id="PTHR24009:SF11">
    <property type="entry name" value="ZINC FINGER CCCH DOMAIN-CONTAINING PROTEIN 53-LIKE"/>
    <property type="match status" value="1"/>
</dbReference>
<dbReference type="GO" id="GO:0003677">
    <property type="term" value="F:DNA binding"/>
    <property type="evidence" value="ECO:0007669"/>
    <property type="project" value="UniProtKB-KW"/>
</dbReference>
<dbReference type="InterPro" id="IPR012677">
    <property type="entry name" value="Nucleotide-bd_a/b_plait_sf"/>
</dbReference>
<keyword evidence="3 7" id="KW-0862">Zinc</keyword>
<name>A0A5N6NZ09_9ASTR</name>
<dbReference type="SUPFAM" id="SSF90229">
    <property type="entry name" value="CCCH zinc finger"/>
    <property type="match status" value="1"/>
</dbReference>
<gene>
    <name evidence="11" type="ORF">E3N88_16188</name>
</gene>
<keyword evidence="2 7" id="KW-0863">Zinc-finger</keyword>
<dbReference type="Proteomes" id="UP000326396">
    <property type="component" value="Linkage Group LG16"/>
</dbReference>
<protein>
    <recommendedName>
        <fullName evidence="13">C3H1-type domain-containing protein</fullName>
    </recommendedName>
</protein>
<evidence type="ECO:0000256" key="3">
    <source>
        <dbReference type="ARBA" id="ARBA00022833"/>
    </source>
</evidence>
<reference evidence="11 12" key="1">
    <citation type="submission" date="2019-05" db="EMBL/GenBank/DDBJ databases">
        <title>Mikania micrantha, genome provides insights into the molecular mechanism of rapid growth.</title>
        <authorList>
            <person name="Liu B."/>
        </authorList>
    </citation>
    <scope>NUCLEOTIDE SEQUENCE [LARGE SCALE GENOMIC DNA]</scope>
    <source>
        <strain evidence="11">NLD-2019</strain>
        <tissue evidence="11">Leaf</tissue>
    </source>
</reference>
<comment type="caution">
    <text evidence="11">The sequence shown here is derived from an EMBL/GenBank/DDBJ whole genome shotgun (WGS) entry which is preliminary data.</text>
</comment>
<dbReference type="InterPro" id="IPR035979">
    <property type="entry name" value="RBD_domain_sf"/>
</dbReference>
<dbReference type="PROSITE" id="PS50102">
    <property type="entry name" value="RRM"/>
    <property type="match status" value="1"/>
</dbReference>
<feature type="region of interest" description="Disordered" evidence="8">
    <location>
        <begin position="531"/>
        <end position="554"/>
    </location>
</feature>
<dbReference type="OrthoDB" id="1897736at2759"/>
<dbReference type="PROSITE" id="PS50103">
    <property type="entry name" value="ZF_C3H1"/>
    <property type="match status" value="1"/>
</dbReference>
<evidence type="ECO:0000256" key="2">
    <source>
        <dbReference type="ARBA" id="ARBA00022771"/>
    </source>
</evidence>
<dbReference type="FunFam" id="3.30.70.330:FF:000678">
    <property type="entry name" value="zinc finger CCCH domain-containing protein 53-like isoform X2"/>
    <property type="match status" value="1"/>
</dbReference>
<accession>A0A5N6NZ09</accession>
<dbReference type="EMBL" id="SZYD01000008">
    <property type="protein sequence ID" value="KAD5508485.1"/>
    <property type="molecule type" value="Genomic_DNA"/>
</dbReference>
<evidence type="ECO:0000256" key="4">
    <source>
        <dbReference type="ARBA" id="ARBA00022884"/>
    </source>
</evidence>
<feature type="compositionally biased region" description="Polar residues" evidence="8">
    <location>
        <begin position="505"/>
        <end position="520"/>
    </location>
</feature>
<keyword evidence="1 7" id="KW-0479">Metal-binding</keyword>
<feature type="compositionally biased region" description="Low complexity" evidence="8">
    <location>
        <begin position="57"/>
        <end position="66"/>
    </location>
</feature>
<keyword evidence="4 6" id="KW-0694">RNA-binding</keyword>
<sequence>MVMSRIQKIDPENASKIMGYILIQDQGDNEMIRLAFGPENHLVSVIKQAKSFLDISSNTSSTHRSSPQIVIPSNGFHHLNPPSPSSPWSLTGSFSDQHHHRGSPRPASYAAVVNGGGSSGSALYGGFNDAGEEFGANNGLQVVSDQNVEFNGDSIYSGDPMASPGGRSDSVVFPYNDTSNWSMESGNCGDMHHHHLHRRSCSVNDVFLAGGGGNDDITGGFGGWRPCMYFARGFCKNGTSCKFVHGNSGFVEELGLGSSSPTGKLEGFEDLIRIKAIQQQQQRIAALAGAGVHPFPFNRATAAALMMGDEFHKFGRVRPDRNDFGSMGFAGSNSSSRQIYLTFPADSTFKEEDVSNYFSMFGPVQDVRIPYQQKRMFGFVTFMLPETVKAILAKGNPHFVCDSRVLVKPYKEKGKIPDKKHQQQIERGDFSGCLSPTALESAEPFDHIPFGARMFNHEMIMRRKIEERELQQAIELHDRRLMNLQLTDLNNHQFQRSLSLGGAVSSPTQTNQNFVFSSDGNNEELVSGANLSTQDNMNPLGDESDPNAETPKNESLEHALPDNLFASPTKLATTDNRANFSTDMSETDHGAAIPVHITSKCQGVGARLRLIILKGKNIINIKETKIKDLIGRLQDYGYL</sequence>